<dbReference type="InterPro" id="IPR027417">
    <property type="entry name" value="P-loop_NTPase"/>
</dbReference>
<dbReference type="GO" id="GO:0030163">
    <property type="term" value="P:protein catabolic process"/>
    <property type="evidence" value="ECO:0007669"/>
    <property type="project" value="InterPro"/>
</dbReference>
<evidence type="ECO:0000313" key="5">
    <source>
        <dbReference type="Proteomes" id="UP000288279"/>
    </source>
</evidence>
<dbReference type="Gene3D" id="1.10.8.60">
    <property type="match status" value="1"/>
</dbReference>
<evidence type="ECO:0000256" key="2">
    <source>
        <dbReference type="PROSITE-ProRule" id="PRU01122"/>
    </source>
</evidence>
<dbReference type="Pfam" id="PF20436">
    <property type="entry name" value="LonB_AAA-LID"/>
    <property type="match status" value="1"/>
</dbReference>
<keyword evidence="2" id="KW-0378">Hydrolase</keyword>
<dbReference type="Pfam" id="PF13654">
    <property type="entry name" value="AAA_32"/>
    <property type="match status" value="1"/>
</dbReference>
<accession>A0A432ZN92</accession>
<comment type="caution">
    <text evidence="4">The sequence shown here is derived from an EMBL/GenBank/DDBJ whole genome shotgun (WGS) entry which is preliminary data.</text>
</comment>
<keyword evidence="5" id="KW-1185">Reference proteome</keyword>
<comment type="similarity">
    <text evidence="2">Belongs to the peptidase S16 family.</text>
</comment>
<dbReference type="InterPro" id="IPR027065">
    <property type="entry name" value="Lon_Prtase"/>
</dbReference>
<reference evidence="4 5" key="1">
    <citation type="journal article" date="2011" name="Front. Microbiol.">
        <title>Genomic signatures of strain selection and enhancement in Bacillus atrophaeus var. globigii, a historical biowarfare simulant.</title>
        <authorList>
            <person name="Gibbons H.S."/>
            <person name="Broomall S.M."/>
            <person name="McNew L.A."/>
            <person name="Daligault H."/>
            <person name="Chapman C."/>
            <person name="Bruce D."/>
            <person name="Karavis M."/>
            <person name="Krepps M."/>
            <person name="McGregor P.A."/>
            <person name="Hong C."/>
            <person name="Park K.H."/>
            <person name="Akmal A."/>
            <person name="Feldman A."/>
            <person name="Lin J.S."/>
            <person name="Chang W.E."/>
            <person name="Higgs B.W."/>
            <person name="Demirev P."/>
            <person name="Lindquist J."/>
            <person name="Liem A."/>
            <person name="Fochler E."/>
            <person name="Read T.D."/>
            <person name="Tapia R."/>
            <person name="Johnson S."/>
            <person name="Bishop-Lilly K.A."/>
            <person name="Detter C."/>
            <person name="Han C."/>
            <person name="Sozhamannan S."/>
            <person name="Rosenzweig C.N."/>
            <person name="Skowronski E.W."/>
        </authorList>
    </citation>
    <scope>NUCLEOTIDE SEQUENCE [LARGE SCALE GENOMIC DNA]</scope>
    <source>
        <strain evidence="4 5">PIT1</strain>
    </source>
</reference>
<dbReference type="PRINTS" id="PR00830">
    <property type="entry name" value="ENDOLAPTASE"/>
</dbReference>
<dbReference type="GO" id="GO:0005524">
    <property type="term" value="F:ATP binding"/>
    <property type="evidence" value="ECO:0007669"/>
    <property type="project" value="InterPro"/>
</dbReference>
<feature type="active site" evidence="2">
    <location>
        <position position="503"/>
    </location>
</feature>
<dbReference type="GO" id="GO:0006508">
    <property type="term" value="P:proteolysis"/>
    <property type="evidence" value="ECO:0007669"/>
    <property type="project" value="UniProtKB-KW"/>
</dbReference>
<dbReference type="Gene3D" id="3.30.230.10">
    <property type="match status" value="1"/>
</dbReference>
<comment type="catalytic activity">
    <reaction evidence="2">
        <text>Hydrolysis of proteins in presence of ATP.</text>
        <dbReference type="EC" id="3.4.21.53"/>
    </reaction>
</comment>
<dbReference type="GO" id="GO:0004176">
    <property type="term" value="F:ATP-dependent peptidase activity"/>
    <property type="evidence" value="ECO:0007669"/>
    <property type="project" value="UniProtKB-UniRule"/>
</dbReference>
<dbReference type="Proteomes" id="UP000288279">
    <property type="component" value="Unassembled WGS sequence"/>
</dbReference>
<dbReference type="InterPro" id="IPR020568">
    <property type="entry name" value="Ribosomal_Su5_D2-typ_SF"/>
</dbReference>
<dbReference type="SUPFAM" id="SSF54211">
    <property type="entry name" value="Ribosomal protein S5 domain 2-like"/>
    <property type="match status" value="1"/>
</dbReference>
<dbReference type="RefSeq" id="WP_126825151.1">
    <property type="nucleotide sequence ID" value="NZ_PIQG01000001.1"/>
</dbReference>
<organism evidence="4 5">
    <name type="scientific">Pseudidiomarina taiwanensis</name>
    <dbReference type="NCBI Taxonomy" id="337250"/>
    <lineage>
        <taxon>Bacteria</taxon>
        <taxon>Pseudomonadati</taxon>
        <taxon>Pseudomonadota</taxon>
        <taxon>Gammaproteobacteria</taxon>
        <taxon>Alteromonadales</taxon>
        <taxon>Idiomarinaceae</taxon>
        <taxon>Pseudidiomarina</taxon>
    </lineage>
</organism>
<dbReference type="OrthoDB" id="9758568at2"/>
<dbReference type="GO" id="GO:0004252">
    <property type="term" value="F:serine-type endopeptidase activity"/>
    <property type="evidence" value="ECO:0007669"/>
    <property type="project" value="UniProtKB-UniRule"/>
</dbReference>
<evidence type="ECO:0000259" key="3">
    <source>
        <dbReference type="PROSITE" id="PS51786"/>
    </source>
</evidence>
<evidence type="ECO:0000256" key="1">
    <source>
        <dbReference type="ARBA" id="ARBA00022670"/>
    </source>
</evidence>
<gene>
    <name evidence="4" type="ORF">CWI83_02330</name>
</gene>
<dbReference type="InterPro" id="IPR046843">
    <property type="entry name" value="LonB_AAA-LID"/>
</dbReference>
<dbReference type="PANTHER" id="PTHR10046">
    <property type="entry name" value="ATP DEPENDENT LON PROTEASE FAMILY MEMBER"/>
    <property type="match status" value="1"/>
</dbReference>
<dbReference type="Pfam" id="PF05362">
    <property type="entry name" value="Lon_C"/>
    <property type="match status" value="1"/>
</dbReference>
<dbReference type="InterPro" id="IPR014721">
    <property type="entry name" value="Ribsml_uS5_D2-typ_fold_subgr"/>
</dbReference>
<feature type="domain" description="Lon proteolytic" evidence="3">
    <location>
        <begin position="413"/>
        <end position="608"/>
    </location>
</feature>
<protein>
    <recommendedName>
        <fullName evidence="2">endopeptidase La</fullName>
        <ecNumber evidence="2">3.4.21.53</ecNumber>
    </recommendedName>
</protein>
<evidence type="ECO:0000313" key="4">
    <source>
        <dbReference type="EMBL" id="RUO79365.1"/>
    </source>
</evidence>
<dbReference type="InterPro" id="IPR041699">
    <property type="entry name" value="AAA_32"/>
</dbReference>
<dbReference type="EMBL" id="PIQG01000001">
    <property type="protein sequence ID" value="RUO79365.1"/>
    <property type="molecule type" value="Genomic_DNA"/>
</dbReference>
<name>A0A432ZN92_9GAMM</name>
<proteinExistence type="inferred from homology"/>
<keyword evidence="1 2" id="KW-0645">Protease</keyword>
<dbReference type="Gene3D" id="3.40.50.300">
    <property type="entry name" value="P-loop containing nucleotide triphosphate hydrolases"/>
    <property type="match status" value="1"/>
</dbReference>
<feature type="active site" evidence="2">
    <location>
        <position position="546"/>
    </location>
</feature>
<keyword evidence="2" id="KW-0720">Serine protease</keyword>
<dbReference type="InterPro" id="IPR008269">
    <property type="entry name" value="Lon_proteolytic"/>
</dbReference>
<sequence length="641" mass="71059">MTKSIAASALQPPVSDWLNERPTHPSASSLVGQQRAQQAIAQLLESSGRYAHGYIITPPGLRVLDVMNELSETHTWRHSGYYDWLYLANPDSAHQPLCVNVPAGQASTFLTDLWELLNDDKGQRQQLVAELTQRYPSERIANYLTRLGDKTFADLPGAELASIIVQQHNPAAFQFCDRVTEASLFGSIRLQSVQGTISSDLHLIEAGAILEANGGVLVIDAEALLLQQGLWRKLKYILRTSLFHWPQPGDANIAAYYEPEPIPIHIKVVLHGDRDIYAQLREVDRDFDNLFPYLADFSTHFSVTEQPLQHYFDYLAYVERESAVLPLAQSAIPILLKFVSRLTDYQSELSLDTIAIMQFLREANVLAEQAKASELTAEHLLEVMRQRQHRNGYIADLSRRAMLEGQVYIATSGHIVGQINGLTVVSAGGSEFGEPTRITATVHYGDGDIIDIDRKSELSGSIHTKGVMILSAYLANVFARNDTMSLSATIVFEQSYHEVDGDSASLAELCCLLSALADAPIDQGLAITGAVDQFGRVQAIGAVNEKIEGYFSLCEARGLTGTQGVIIPAANVCQLNLAAEVIAAVEQKQFHVYAVEHVKEALELLTHTEQQALYRDVQQRLNELREHDLKPAWWRRLVGLV</sequence>
<dbReference type="AlphaFoldDB" id="A0A432ZN92"/>
<dbReference type="InterPro" id="IPR046844">
    <property type="entry name" value="Lon-like_helical"/>
</dbReference>
<dbReference type="EC" id="3.4.21.53" evidence="2"/>
<dbReference type="PROSITE" id="PS51786">
    <property type="entry name" value="LON_PROTEOLYTIC"/>
    <property type="match status" value="1"/>
</dbReference>
<dbReference type="Pfam" id="PF20437">
    <property type="entry name" value="LonC_helical"/>
    <property type="match status" value="1"/>
</dbReference>